<accession>A0ABV0LCK1</accession>
<dbReference type="Proteomes" id="UP001440984">
    <property type="component" value="Unassembled WGS sequence"/>
</dbReference>
<sequence length="284" mass="30311">MSKVPDGIDPRQLSIVARRVLLDGLEALRDHAEAITVVGAQAVYLRSADAAVTAAAYTSDGDLGLDPCLLENEPLLSEALRSAGFELLQPDQAGLWGRTELIHGVATSVELDLLMGDSLVRGRRGARIPPHDERSVRRVAGIETAVVDRSRLTIAALDETDKRQMSVYVAGTAALLVAKAYKLKDRYDARVSKPHRLVDKDAGDVYRLMSATRPADVAASFLNLIAHDRVSAVTTTGLGYLHELFGGAEAPGVRLAVSALAGDVPAARIRALAPAFVRALPRPN</sequence>
<protein>
    <recommendedName>
        <fullName evidence="3">Nucleotidyltransferase</fullName>
    </recommendedName>
</protein>
<evidence type="ECO:0008006" key="3">
    <source>
        <dbReference type="Google" id="ProtNLM"/>
    </source>
</evidence>
<name>A0ABV0LCK1_9PSEU</name>
<gene>
    <name evidence="1" type="ORF">ABJI51_08475</name>
</gene>
<organism evidence="1 2">
    <name type="scientific">Amycolatopsis melonis</name>
    <dbReference type="NCBI Taxonomy" id="3156488"/>
    <lineage>
        <taxon>Bacteria</taxon>
        <taxon>Bacillati</taxon>
        <taxon>Actinomycetota</taxon>
        <taxon>Actinomycetes</taxon>
        <taxon>Pseudonocardiales</taxon>
        <taxon>Pseudonocardiaceae</taxon>
        <taxon>Amycolatopsis</taxon>
    </lineage>
</organism>
<evidence type="ECO:0000313" key="1">
    <source>
        <dbReference type="EMBL" id="MEQ0559102.1"/>
    </source>
</evidence>
<proteinExistence type="predicted"/>
<keyword evidence="2" id="KW-1185">Reference proteome</keyword>
<dbReference type="RefSeq" id="WP_348948934.1">
    <property type="nucleotide sequence ID" value="NZ_JBDZYD010000003.1"/>
</dbReference>
<dbReference type="EMBL" id="JBDZYD010000003">
    <property type="protein sequence ID" value="MEQ0559102.1"/>
    <property type="molecule type" value="Genomic_DNA"/>
</dbReference>
<reference evidence="1 2" key="1">
    <citation type="submission" date="2024-05" db="EMBL/GenBank/DDBJ databases">
        <authorList>
            <person name="Zhao H."/>
            <person name="Xu Y."/>
            <person name="Lin S."/>
            <person name="Spain J.C."/>
            <person name="Zhou N.-Y."/>
        </authorList>
    </citation>
    <scope>NUCLEOTIDE SEQUENCE [LARGE SCALE GENOMIC DNA]</scope>
    <source>
        <strain evidence="1 2">NEAU-NG30</strain>
    </source>
</reference>
<evidence type="ECO:0000313" key="2">
    <source>
        <dbReference type="Proteomes" id="UP001440984"/>
    </source>
</evidence>
<comment type="caution">
    <text evidence="1">The sequence shown here is derived from an EMBL/GenBank/DDBJ whole genome shotgun (WGS) entry which is preliminary data.</text>
</comment>